<reference evidence="2" key="1">
    <citation type="journal article" date="2019" name="Int. J. Syst. Evol. Microbiol.">
        <title>The Global Catalogue of Microorganisms (GCM) 10K type strain sequencing project: providing services to taxonomists for standard genome sequencing and annotation.</title>
        <authorList>
            <consortium name="The Broad Institute Genomics Platform"/>
            <consortium name="The Broad Institute Genome Sequencing Center for Infectious Disease"/>
            <person name="Wu L."/>
            <person name="Ma J."/>
        </authorList>
    </citation>
    <scope>NUCLEOTIDE SEQUENCE [LARGE SCALE GENOMIC DNA]</scope>
    <source>
        <strain evidence="2">CECT 7069</strain>
    </source>
</reference>
<name>A0ABT8BIT2_9HYPH</name>
<keyword evidence="2" id="KW-1185">Reference proteome</keyword>
<protein>
    <submittedName>
        <fullName evidence="1">DUF6511 domain-containing protein</fullName>
    </submittedName>
</protein>
<dbReference type="InterPro" id="IPR045422">
    <property type="entry name" value="DUF6511"/>
</dbReference>
<proteinExistence type="predicted"/>
<sequence>MLIHKFDVEPVCCAVCRRAAVGFGYAPRQGKPVAWLCDEPDCLTLGKTVFHMPRKHLSQYEAFSLHEAGQEAGAYLESIDKFNLADLTEEEWIHFLKIVLNAFGENMRSRLLSHAAPF</sequence>
<dbReference type="EMBL" id="JAUFPX010000015">
    <property type="protein sequence ID" value="MDN3592067.1"/>
    <property type="molecule type" value="Genomic_DNA"/>
</dbReference>
<accession>A0ABT8BIT2</accession>
<evidence type="ECO:0000313" key="2">
    <source>
        <dbReference type="Proteomes" id="UP001224644"/>
    </source>
</evidence>
<dbReference type="RefSeq" id="WP_238226133.1">
    <property type="nucleotide sequence ID" value="NZ_BPQD01000016.1"/>
</dbReference>
<gene>
    <name evidence="1" type="ORF">QWZ12_15830</name>
</gene>
<evidence type="ECO:0000313" key="1">
    <source>
        <dbReference type="EMBL" id="MDN3592067.1"/>
    </source>
</evidence>
<dbReference type="Proteomes" id="UP001224644">
    <property type="component" value="Unassembled WGS sequence"/>
</dbReference>
<dbReference type="Pfam" id="PF20121">
    <property type="entry name" value="DUF6511"/>
    <property type="match status" value="1"/>
</dbReference>
<comment type="caution">
    <text evidence="1">The sequence shown here is derived from an EMBL/GenBank/DDBJ whole genome shotgun (WGS) entry which is preliminary data.</text>
</comment>
<organism evidence="1 2">
    <name type="scientific">Methylobacterium adhaesivum</name>
    <dbReference type="NCBI Taxonomy" id="333297"/>
    <lineage>
        <taxon>Bacteria</taxon>
        <taxon>Pseudomonadati</taxon>
        <taxon>Pseudomonadota</taxon>
        <taxon>Alphaproteobacteria</taxon>
        <taxon>Hyphomicrobiales</taxon>
        <taxon>Methylobacteriaceae</taxon>
        <taxon>Methylobacterium</taxon>
    </lineage>
</organism>